<name>A0A182D5C9_BLAVI</name>
<dbReference type="SUPFAM" id="SSF46955">
    <property type="entry name" value="Putative DNA-binding domain"/>
    <property type="match status" value="1"/>
</dbReference>
<dbReference type="PANTHER" id="PTHR30204">
    <property type="entry name" value="REDOX-CYCLING DRUG-SENSING TRANSCRIPTIONAL ACTIVATOR SOXR"/>
    <property type="match status" value="1"/>
</dbReference>
<evidence type="ECO:0000256" key="1">
    <source>
        <dbReference type="ARBA" id="ARBA00023125"/>
    </source>
</evidence>
<dbReference type="GO" id="GO:0003677">
    <property type="term" value="F:DNA binding"/>
    <property type="evidence" value="ECO:0007669"/>
    <property type="project" value="UniProtKB-KW"/>
</dbReference>
<accession>A0A182D5C9</accession>
<evidence type="ECO:0000256" key="2">
    <source>
        <dbReference type="SAM" id="MobiDB-lite"/>
    </source>
</evidence>
<dbReference type="PANTHER" id="PTHR30204:SF15">
    <property type="entry name" value="BLL5018 PROTEIN"/>
    <property type="match status" value="1"/>
</dbReference>
<feature type="compositionally biased region" description="Pro residues" evidence="2">
    <location>
        <begin position="191"/>
        <end position="205"/>
    </location>
</feature>
<dbReference type="OrthoDB" id="9810140at2"/>
<dbReference type="Gene3D" id="1.10.1660.10">
    <property type="match status" value="1"/>
</dbReference>
<feature type="domain" description="HTH merR-type" evidence="3">
    <location>
        <begin position="10"/>
        <end position="78"/>
    </location>
</feature>
<dbReference type="PROSITE" id="PS50937">
    <property type="entry name" value="HTH_MERR_2"/>
    <property type="match status" value="1"/>
</dbReference>
<dbReference type="KEGG" id="bvr:BVIR_2175"/>
<protein>
    <submittedName>
        <fullName evidence="4">Transcriptional regulator</fullName>
    </submittedName>
</protein>
<reference evidence="4" key="1">
    <citation type="journal article" date="2015" name="Genome Announc.">
        <title>Complete Genome Sequence of the Bacteriochlorophyll b-Producing Photosynthetic Bacterium Blastochloris viridis.</title>
        <authorList>
            <person name="Tsukatani Y."/>
            <person name="Hirose Y."/>
            <person name="Harada J."/>
            <person name="Misawa N."/>
            <person name="Mori K."/>
            <person name="Inoue K."/>
            <person name="Tamiaki H."/>
        </authorList>
    </citation>
    <scope>NUCLEOTIDE SEQUENCE [LARGE SCALE GENOMIC DNA]</scope>
    <source>
        <strain evidence="4">DSM 133</strain>
    </source>
</reference>
<keyword evidence="1" id="KW-0238">DNA-binding</keyword>
<dbReference type="RefSeq" id="WP_082416993.1">
    <property type="nucleotide sequence ID" value="NZ_AP014854.2"/>
</dbReference>
<dbReference type="InterPro" id="IPR047057">
    <property type="entry name" value="MerR_fam"/>
</dbReference>
<dbReference type="EMBL" id="AP014854">
    <property type="protein sequence ID" value="BAS00148.1"/>
    <property type="molecule type" value="Genomic_DNA"/>
</dbReference>
<dbReference type="Pfam" id="PF13411">
    <property type="entry name" value="MerR_1"/>
    <property type="match status" value="1"/>
</dbReference>
<dbReference type="InterPro" id="IPR000551">
    <property type="entry name" value="MerR-type_HTH_dom"/>
</dbReference>
<organism evidence="4">
    <name type="scientific">Blastochloris viridis</name>
    <name type="common">Rhodopseudomonas viridis</name>
    <dbReference type="NCBI Taxonomy" id="1079"/>
    <lineage>
        <taxon>Bacteria</taxon>
        <taxon>Pseudomonadati</taxon>
        <taxon>Pseudomonadota</taxon>
        <taxon>Alphaproteobacteria</taxon>
        <taxon>Hyphomicrobiales</taxon>
        <taxon>Blastochloridaceae</taxon>
        <taxon>Blastochloris</taxon>
    </lineage>
</organism>
<feature type="region of interest" description="Disordered" evidence="2">
    <location>
        <begin position="93"/>
        <end position="228"/>
    </location>
</feature>
<dbReference type="SMART" id="SM00422">
    <property type="entry name" value="HTH_MERR"/>
    <property type="match status" value="1"/>
</dbReference>
<dbReference type="PATRIC" id="fig|1079.6.peg.2260"/>
<proteinExistence type="predicted"/>
<dbReference type="GO" id="GO:0003700">
    <property type="term" value="F:DNA-binding transcription factor activity"/>
    <property type="evidence" value="ECO:0007669"/>
    <property type="project" value="InterPro"/>
</dbReference>
<sequence>MDKEPGAFRTISEVADDLDLPQHVLRFWETRFSQIKPLKRGGGRRYYRPDDVELLRGIRHLLYGEGYTIRGVQRILKEEGVRFVQTVWREPAPAAEPDPALSEPRVMTPIADDAPPRHEPAVGQAPRPAAEPAHGRAGLLGLLPKLSRDSEPPALPRVVEVPIPSRKEPEPDDAASPPFHRPDDGAEAPAARPPFEPALPRPAAEPAPHVLPLNAQPEAAPGQRRLARDTVRRLQTTLRELQECRRILDDALVAGREP</sequence>
<gene>
    <name evidence="4" type="ORF">BV133_2554</name>
</gene>
<dbReference type="InterPro" id="IPR009061">
    <property type="entry name" value="DNA-bd_dom_put_sf"/>
</dbReference>
<dbReference type="CDD" id="cd04765">
    <property type="entry name" value="HTH_MlrA-like_sg2"/>
    <property type="match status" value="1"/>
</dbReference>
<evidence type="ECO:0000259" key="3">
    <source>
        <dbReference type="PROSITE" id="PS50937"/>
    </source>
</evidence>
<evidence type="ECO:0000313" key="4">
    <source>
        <dbReference type="EMBL" id="BAS00148.1"/>
    </source>
</evidence>
<dbReference type="AlphaFoldDB" id="A0A182D5C9"/>